<evidence type="ECO:0000313" key="2">
    <source>
        <dbReference type="EMBL" id="AMY10214.1"/>
    </source>
</evidence>
<keyword evidence="1" id="KW-0812">Transmembrane</keyword>
<reference evidence="3" key="2">
    <citation type="submission" date="2016-04" db="EMBL/GenBank/DDBJ databases">
        <title>First Complete Genome Sequence of a Subdivision 6 Acidobacterium.</title>
        <authorList>
            <person name="Huang S."/>
            <person name="Vieira S."/>
            <person name="Bunk B."/>
            <person name="Riedel T."/>
            <person name="Sproeer C."/>
            <person name="Overmann J."/>
        </authorList>
    </citation>
    <scope>NUCLEOTIDE SEQUENCE [LARGE SCALE GENOMIC DNA]</scope>
    <source>
        <strain evidence="3">DSM 100886 HEG_-6_39</strain>
    </source>
</reference>
<protein>
    <submittedName>
        <fullName evidence="2">Tfp pilus assembly protein FimT</fullName>
    </submittedName>
</protein>
<name>A0A143PQX9_LUTPR</name>
<gene>
    <name evidence="2" type="ORF">LuPra_03444</name>
</gene>
<evidence type="ECO:0000256" key="1">
    <source>
        <dbReference type="SAM" id="Phobius"/>
    </source>
</evidence>
<dbReference type="STRING" id="1855912.LuPra_03444"/>
<dbReference type="EMBL" id="CP015136">
    <property type="protein sequence ID" value="AMY10214.1"/>
    <property type="molecule type" value="Genomic_DNA"/>
</dbReference>
<keyword evidence="1" id="KW-1133">Transmembrane helix</keyword>
<dbReference type="AlphaFoldDB" id="A0A143PQX9"/>
<evidence type="ECO:0000313" key="3">
    <source>
        <dbReference type="Proteomes" id="UP000076079"/>
    </source>
</evidence>
<feature type="transmembrane region" description="Helical" evidence="1">
    <location>
        <begin position="21"/>
        <end position="39"/>
    </location>
</feature>
<dbReference type="KEGG" id="abac:LuPra_03444"/>
<organism evidence="2 3">
    <name type="scientific">Luteitalea pratensis</name>
    <dbReference type="NCBI Taxonomy" id="1855912"/>
    <lineage>
        <taxon>Bacteria</taxon>
        <taxon>Pseudomonadati</taxon>
        <taxon>Acidobacteriota</taxon>
        <taxon>Vicinamibacteria</taxon>
        <taxon>Vicinamibacterales</taxon>
        <taxon>Vicinamibacteraceae</taxon>
        <taxon>Luteitalea</taxon>
    </lineage>
</organism>
<dbReference type="InterPro" id="IPR045584">
    <property type="entry name" value="Pilin-like"/>
</dbReference>
<dbReference type="SUPFAM" id="SSF54523">
    <property type="entry name" value="Pili subunits"/>
    <property type="match status" value="1"/>
</dbReference>
<keyword evidence="1" id="KW-0472">Membrane</keyword>
<sequence>MRRPRRTDRREPRRPSRGASLPELVLVLGLLAIVSGGAWRTLSELRDARASREAARGLTADLRGVAQQARRQRRSLAVEFDLQAPERWRVLADGNGNGITTADVSLGIDAPQTPWTLVFREGRARLAVTRDLPGADGTGTVPRGSTPIQLGVASRLVFTPRGTSAAGSVYVAGRGDRAYAIRVLGTTQRIRLSCLGTSGTWETC</sequence>
<keyword evidence="3" id="KW-1185">Reference proteome</keyword>
<dbReference type="Proteomes" id="UP000076079">
    <property type="component" value="Chromosome"/>
</dbReference>
<accession>A0A143PQX9</accession>
<proteinExistence type="predicted"/>
<reference evidence="2 3" key="1">
    <citation type="journal article" date="2016" name="Genome Announc.">
        <title>First Complete Genome Sequence of a Subdivision 6 Acidobacterium Strain.</title>
        <authorList>
            <person name="Huang S."/>
            <person name="Vieira S."/>
            <person name="Bunk B."/>
            <person name="Riedel T."/>
            <person name="Sproer C."/>
            <person name="Overmann J."/>
        </authorList>
    </citation>
    <scope>NUCLEOTIDE SEQUENCE [LARGE SCALE GENOMIC DNA]</scope>
    <source>
        <strain evidence="3">DSM 100886 HEG_-6_39</strain>
    </source>
</reference>